<accession>A0A7G8BQT2</accession>
<protein>
    <submittedName>
        <fullName evidence="1">Uncharacterized protein</fullName>
    </submittedName>
</protein>
<evidence type="ECO:0000313" key="2">
    <source>
        <dbReference type="Proteomes" id="UP000515312"/>
    </source>
</evidence>
<evidence type="ECO:0000313" key="1">
    <source>
        <dbReference type="EMBL" id="QNI34902.1"/>
    </source>
</evidence>
<dbReference type="Proteomes" id="UP000515312">
    <property type="component" value="Chromosome"/>
</dbReference>
<keyword evidence="2" id="KW-1185">Reference proteome</keyword>
<sequence>MQPDDLLSLKDDMIAFIEGHGMRRLPGYVGEDVPSIMWEDDANPDSWKDFVETAKAAGAPFVTMSDVTLEKEDLELLLEELQDLDYPNEESADIEEAQSLINYVGKLGYIQLGFIHQGVAFLHESSTPWYERYQQLLESVDDFSDIVFEQNEGDDEQS</sequence>
<dbReference type="EMBL" id="CP060394">
    <property type="protein sequence ID" value="QNI34902.1"/>
    <property type="molecule type" value="Genomic_DNA"/>
</dbReference>
<organism evidence="1 2">
    <name type="scientific">Alloacidobacterium dinghuense</name>
    <dbReference type="NCBI Taxonomy" id="2763107"/>
    <lineage>
        <taxon>Bacteria</taxon>
        <taxon>Pseudomonadati</taxon>
        <taxon>Acidobacteriota</taxon>
        <taxon>Terriglobia</taxon>
        <taxon>Terriglobales</taxon>
        <taxon>Acidobacteriaceae</taxon>
        <taxon>Alloacidobacterium</taxon>
    </lineage>
</organism>
<dbReference type="KEGG" id="adin:H7849_09990"/>
<dbReference type="AlphaFoldDB" id="A0A7G8BQT2"/>
<reference evidence="1 2" key="1">
    <citation type="submission" date="2020-08" db="EMBL/GenBank/DDBJ databases">
        <title>Edaphobacter telluris sp. nov. and Acidobacterium dinghuensis sp. nov., two acidobacteria isolated from forest soil.</title>
        <authorList>
            <person name="Fu J."/>
            <person name="Qiu L."/>
        </authorList>
    </citation>
    <scope>NUCLEOTIDE SEQUENCE [LARGE SCALE GENOMIC DNA]</scope>
    <source>
        <strain evidence="1">4Y35</strain>
    </source>
</reference>
<gene>
    <name evidence="1" type="ORF">H7849_09990</name>
</gene>
<name>A0A7G8BQT2_9BACT</name>
<proteinExistence type="predicted"/>